<keyword evidence="3 7" id="KW-0812">Transmembrane</keyword>
<evidence type="ECO:0000259" key="8">
    <source>
        <dbReference type="Pfam" id="PF01618"/>
    </source>
</evidence>
<dbReference type="InterPro" id="IPR002898">
    <property type="entry name" value="MotA_ExbB_proton_chnl"/>
</dbReference>
<evidence type="ECO:0000256" key="6">
    <source>
        <dbReference type="RuleBase" id="RU004057"/>
    </source>
</evidence>
<evidence type="ECO:0000256" key="4">
    <source>
        <dbReference type="ARBA" id="ARBA00022989"/>
    </source>
</evidence>
<evidence type="ECO:0000256" key="5">
    <source>
        <dbReference type="ARBA" id="ARBA00023136"/>
    </source>
</evidence>
<keyword evidence="6" id="KW-0653">Protein transport</keyword>
<sequence>MKRSSGSEFIYQLFSLLISVILVHAIYVTVIRPNAEAIQQQQHAQQLAGSEVNSQRSIYIVLKDYEQETCFILMLWVLMIMAYKAKLALRETTMLKTSILNIQQGIRILPQDANNLCRPIQNMSSEKQILLIPRTLLVALKRFIATENIAAVATAIKDTCESEADRLDSELAMIRYISWAIPSIGFIGTVRGIGEALGQAHKAVEGDIIGVTNSLGVAFNSTFIALVISIFIMFFTHQLQLLQERHVQNTQDYCDENLLNHLKNPASEDN</sequence>
<dbReference type="STRING" id="1123010.SAMN02745724_00649"/>
<proteinExistence type="inferred from homology"/>
<gene>
    <name evidence="9" type="ORF">SAMN02745724_00649</name>
</gene>
<accession>A0A1I1FN60</accession>
<dbReference type="Pfam" id="PF01618">
    <property type="entry name" value="MotA_ExbB"/>
    <property type="match status" value="1"/>
</dbReference>
<keyword evidence="4 7" id="KW-1133">Transmembrane helix</keyword>
<dbReference type="AlphaFoldDB" id="A0A1I1FN60"/>
<feature type="domain" description="MotA/TolQ/ExbB proton channel" evidence="8">
    <location>
        <begin position="137"/>
        <end position="250"/>
    </location>
</feature>
<evidence type="ECO:0000256" key="2">
    <source>
        <dbReference type="ARBA" id="ARBA00022475"/>
    </source>
</evidence>
<comment type="subcellular location">
    <subcellularLocation>
        <location evidence="1">Cell membrane</location>
        <topology evidence="1">Multi-pass membrane protein</topology>
    </subcellularLocation>
    <subcellularLocation>
        <location evidence="6">Membrane</location>
        <topology evidence="6">Multi-pass membrane protein</topology>
    </subcellularLocation>
</comment>
<organism evidence="9 10">
    <name type="scientific">Pseudoalteromonas denitrificans DSM 6059</name>
    <dbReference type="NCBI Taxonomy" id="1123010"/>
    <lineage>
        <taxon>Bacteria</taxon>
        <taxon>Pseudomonadati</taxon>
        <taxon>Pseudomonadota</taxon>
        <taxon>Gammaproteobacteria</taxon>
        <taxon>Alteromonadales</taxon>
        <taxon>Pseudoalteromonadaceae</taxon>
        <taxon>Pseudoalteromonas</taxon>
    </lineage>
</organism>
<protein>
    <submittedName>
        <fullName evidence="9">Biopolymer transport protein ExbB/TolQ</fullName>
    </submittedName>
</protein>
<feature type="transmembrane region" description="Helical" evidence="7">
    <location>
        <begin position="214"/>
        <end position="235"/>
    </location>
</feature>
<dbReference type="GO" id="GO:0005886">
    <property type="term" value="C:plasma membrane"/>
    <property type="evidence" value="ECO:0007669"/>
    <property type="project" value="UniProtKB-SubCell"/>
</dbReference>
<evidence type="ECO:0000313" key="10">
    <source>
        <dbReference type="Proteomes" id="UP000198862"/>
    </source>
</evidence>
<keyword evidence="10" id="KW-1185">Reference proteome</keyword>
<evidence type="ECO:0000256" key="1">
    <source>
        <dbReference type="ARBA" id="ARBA00004651"/>
    </source>
</evidence>
<dbReference type="InterPro" id="IPR050790">
    <property type="entry name" value="ExbB/TolQ_transport"/>
</dbReference>
<dbReference type="PANTHER" id="PTHR30625:SF11">
    <property type="entry name" value="MOTA_TOLQ_EXBB PROTON CHANNEL DOMAIN-CONTAINING PROTEIN"/>
    <property type="match status" value="1"/>
</dbReference>
<keyword evidence="6" id="KW-0813">Transport</keyword>
<dbReference type="PANTHER" id="PTHR30625">
    <property type="entry name" value="PROTEIN TOLQ"/>
    <property type="match status" value="1"/>
</dbReference>
<evidence type="ECO:0000313" key="9">
    <source>
        <dbReference type="EMBL" id="SFB99078.1"/>
    </source>
</evidence>
<reference evidence="9 10" key="1">
    <citation type="submission" date="2016-10" db="EMBL/GenBank/DDBJ databases">
        <authorList>
            <person name="de Groot N.N."/>
        </authorList>
    </citation>
    <scope>NUCLEOTIDE SEQUENCE [LARGE SCALE GENOMIC DNA]</scope>
    <source>
        <strain evidence="9 10">DSM 6059</strain>
    </source>
</reference>
<keyword evidence="2" id="KW-1003">Cell membrane</keyword>
<feature type="transmembrane region" description="Helical" evidence="7">
    <location>
        <begin position="9"/>
        <end position="27"/>
    </location>
</feature>
<evidence type="ECO:0000256" key="7">
    <source>
        <dbReference type="SAM" id="Phobius"/>
    </source>
</evidence>
<keyword evidence="5 7" id="KW-0472">Membrane</keyword>
<name>A0A1I1FN60_9GAMM</name>
<dbReference type="OrthoDB" id="5290956at2"/>
<feature type="transmembrane region" description="Helical" evidence="7">
    <location>
        <begin position="176"/>
        <end position="194"/>
    </location>
</feature>
<dbReference type="EMBL" id="FOLO01000003">
    <property type="protein sequence ID" value="SFB99078.1"/>
    <property type="molecule type" value="Genomic_DNA"/>
</dbReference>
<dbReference type="Proteomes" id="UP000198862">
    <property type="component" value="Unassembled WGS sequence"/>
</dbReference>
<feature type="transmembrane region" description="Helical" evidence="7">
    <location>
        <begin position="71"/>
        <end position="89"/>
    </location>
</feature>
<comment type="similarity">
    <text evidence="6">Belongs to the exbB/tolQ family.</text>
</comment>
<dbReference type="GO" id="GO:0017038">
    <property type="term" value="P:protein import"/>
    <property type="evidence" value="ECO:0007669"/>
    <property type="project" value="TreeGrafter"/>
</dbReference>
<dbReference type="RefSeq" id="WP_091979881.1">
    <property type="nucleotide sequence ID" value="NZ_FOLO01000003.1"/>
</dbReference>
<evidence type="ECO:0000256" key="3">
    <source>
        <dbReference type="ARBA" id="ARBA00022692"/>
    </source>
</evidence>